<dbReference type="PROSITE" id="PS51186">
    <property type="entry name" value="GNAT"/>
    <property type="match status" value="1"/>
</dbReference>
<dbReference type="AlphaFoldDB" id="X1Q745"/>
<dbReference type="SUPFAM" id="SSF55729">
    <property type="entry name" value="Acyl-CoA N-acyltransferases (Nat)"/>
    <property type="match status" value="1"/>
</dbReference>
<sequence>EAAEQWARNKSAATAELTVMEFNEGAISFYQHFGYKATSRKMRKSLE</sequence>
<organism evidence="2">
    <name type="scientific">marine sediment metagenome</name>
    <dbReference type="NCBI Taxonomy" id="412755"/>
    <lineage>
        <taxon>unclassified sequences</taxon>
        <taxon>metagenomes</taxon>
        <taxon>ecological metagenomes</taxon>
    </lineage>
</organism>
<feature type="domain" description="N-acetyltransferase" evidence="1">
    <location>
        <begin position="1"/>
        <end position="47"/>
    </location>
</feature>
<dbReference type="InterPro" id="IPR016181">
    <property type="entry name" value="Acyl_CoA_acyltransferase"/>
</dbReference>
<feature type="non-terminal residue" evidence="2">
    <location>
        <position position="1"/>
    </location>
</feature>
<evidence type="ECO:0000313" key="2">
    <source>
        <dbReference type="EMBL" id="GAI50576.1"/>
    </source>
</evidence>
<dbReference type="EMBL" id="BARV01037415">
    <property type="protein sequence ID" value="GAI50576.1"/>
    <property type="molecule type" value="Genomic_DNA"/>
</dbReference>
<comment type="caution">
    <text evidence="2">The sequence shown here is derived from an EMBL/GenBank/DDBJ whole genome shotgun (WGS) entry which is preliminary data.</text>
</comment>
<reference evidence="2" key="1">
    <citation type="journal article" date="2014" name="Front. Microbiol.">
        <title>High frequency of phylogenetically diverse reductive dehalogenase-homologous genes in deep subseafloor sedimentary metagenomes.</title>
        <authorList>
            <person name="Kawai M."/>
            <person name="Futagami T."/>
            <person name="Toyoda A."/>
            <person name="Takaki Y."/>
            <person name="Nishi S."/>
            <person name="Hori S."/>
            <person name="Arai W."/>
            <person name="Tsubouchi T."/>
            <person name="Morono Y."/>
            <person name="Uchiyama I."/>
            <person name="Ito T."/>
            <person name="Fujiyama A."/>
            <person name="Inagaki F."/>
            <person name="Takami H."/>
        </authorList>
    </citation>
    <scope>NUCLEOTIDE SEQUENCE</scope>
    <source>
        <strain evidence="2">Expedition CK06-06</strain>
    </source>
</reference>
<dbReference type="InterPro" id="IPR000182">
    <property type="entry name" value="GNAT_dom"/>
</dbReference>
<evidence type="ECO:0000259" key="1">
    <source>
        <dbReference type="PROSITE" id="PS51186"/>
    </source>
</evidence>
<gene>
    <name evidence="2" type="ORF">S06H3_57887</name>
</gene>
<dbReference type="Gene3D" id="3.40.630.30">
    <property type="match status" value="1"/>
</dbReference>
<accession>X1Q745</accession>
<proteinExistence type="predicted"/>
<dbReference type="GO" id="GO:0016747">
    <property type="term" value="F:acyltransferase activity, transferring groups other than amino-acyl groups"/>
    <property type="evidence" value="ECO:0007669"/>
    <property type="project" value="InterPro"/>
</dbReference>
<dbReference type="Pfam" id="PF00583">
    <property type="entry name" value="Acetyltransf_1"/>
    <property type="match status" value="1"/>
</dbReference>
<name>X1Q745_9ZZZZ</name>
<protein>
    <recommendedName>
        <fullName evidence="1">N-acetyltransferase domain-containing protein</fullName>
    </recommendedName>
</protein>